<evidence type="ECO:0000256" key="4">
    <source>
        <dbReference type="ARBA" id="ARBA00023136"/>
    </source>
</evidence>
<comment type="subcellular location">
    <subcellularLocation>
        <location evidence="1">Membrane</location>
        <topology evidence="1">Multi-pass membrane protein</topology>
    </subcellularLocation>
</comment>
<feature type="transmembrane region" description="Helical" evidence="5">
    <location>
        <begin position="22"/>
        <end position="44"/>
    </location>
</feature>
<protein>
    <submittedName>
        <fullName evidence="6">Chloride channel protein</fullName>
    </submittedName>
</protein>
<dbReference type="PANTHER" id="PTHR43427">
    <property type="entry name" value="CHLORIDE CHANNEL PROTEIN CLC-E"/>
    <property type="match status" value="1"/>
</dbReference>
<dbReference type="InterPro" id="IPR014743">
    <property type="entry name" value="Cl-channel_core"/>
</dbReference>
<evidence type="ECO:0000256" key="5">
    <source>
        <dbReference type="SAM" id="Phobius"/>
    </source>
</evidence>
<dbReference type="Pfam" id="PF00654">
    <property type="entry name" value="Voltage_CLC"/>
    <property type="match status" value="1"/>
</dbReference>
<reference evidence="6 7" key="1">
    <citation type="journal article" date="2021" name="ISME Commun">
        <title>Automated analysis of genomic sequences facilitates high-throughput and comprehensive description of bacteria.</title>
        <authorList>
            <person name="Hitch T.C.A."/>
        </authorList>
    </citation>
    <scope>NUCLEOTIDE SEQUENCE [LARGE SCALE GENOMIC DNA]</scope>
    <source>
        <strain evidence="6 7">Sanger_02</strain>
    </source>
</reference>
<name>A0ABT2S6R2_9FIRM</name>
<feature type="transmembrane region" description="Helical" evidence="5">
    <location>
        <begin position="222"/>
        <end position="248"/>
    </location>
</feature>
<evidence type="ECO:0000256" key="3">
    <source>
        <dbReference type="ARBA" id="ARBA00022989"/>
    </source>
</evidence>
<organism evidence="6 7">
    <name type="scientific">Dorea ammoniilytica</name>
    <dbReference type="NCBI Taxonomy" id="2981788"/>
    <lineage>
        <taxon>Bacteria</taxon>
        <taxon>Bacillati</taxon>
        <taxon>Bacillota</taxon>
        <taxon>Clostridia</taxon>
        <taxon>Lachnospirales</taxon>
        <taxon>Lachnospiraceae</taxon>
        <taxon>Dorea</taxon>
    </lineage>
</organism>
<dbReference type="PRINTS" id="PR00762">
    <property type="entry name" value="CLCHANNEL"/>
</dbReference>
<feature type="transmembrane region" description="Helical" evidence="5">
    <location>
        <begin position="56"/>
        <end position="75"/>
    </location>
</feature>
<dbReference type="InterPro" id="IPR001807">
    <property type="entry name" value="ClC"/>
</dbReference>
<evidence type="ECO:0000313" key="6">
    <source>
        <dbReference type="EMBL" id="MCU6700284.1"/>
    </source>
</evidence>
<feature type="transmembrane region" description="Helical" evidence="5">
    <location>
        <begin position="182"/>
        <end position="202"/>
    </location>
</feature>
<feature type="transmembrane region" description="Helical" evidence="5">
    <location>
        <begin position="325"/>
        <end position="345"/>
    </location>
</feature>
<comment type="caution">
    <text evidence="6">The sequence shown here is derived from an EMBL/GenBank/DDBJ whole genome shotgun (WGS) entry which is preliminary data.</text>
</comment>
<accession>A0ABT2S6R2</accession>
<evidence type="ECO:0000256" key="2">
    <source>
        <dbReference type="ARBA" id="ARBA00022692"/>
    </source>
</evidence>
<feature type="transmembrane region" description="Helical" evidence="5">
    <location>
        <begin position="260"/>
        <end position="278"/>
    </location>
</feature>
<sequence>MSRKEVLFQYYYEHIRHNIVNFLKWLVLAVLTGLIVGGASGIFAKCIGAATAYRDAHIRVFLLLPFAGLLIVFLYQKLGSQDGGTNQVLATIKSKDKIPFISAPLIFLSTLLTHLTGGSAGREGASIQFGGSLGSWLGKMAKLDEFDQHVMIMCGMSAAFAAVFGTPMAAAVFAMEVASVGVMYYAALFPCMIASIIASRFADGMGVNPETFLVVKIPELTIANGLKIGLVAVGCSFLSILFCILLKYTSKFYQKYLKNPYLRVFAAACIIIALTALLNTRDYMGAGGNLITRAIEEGQARPLDFLWKMILTALTMRAGYRGGEIVPAFSIGATFGCVAGSLLGLSPGLSAAAGMAALFCGVTNCPITAMLISFELFGFSGVAYYLIAISISYSLSGYYSLYKDQTIIYSKYKARYINRKTQ</sequence>
<dbReference type="RefSeq" id="WP_262581702.1">
    <property type="nucleotide sequence ID" value="NZ_JAOQJV010000010.1"/>
</dbReference>
<dbReference type="SUPFAM" id="SSF81340">
    <property type="entry name" value="Clc chloride channel"/>
    <property type="match status" value="1"/>
</dbReference>
<proteinExistence type="predicted"/>
<dbReference type="PANTHER" id="PTHR43427:SF12">
    <property type="entry name" value="CHLORIDE TRANSPORTER"/>
    <property type="match status" value="1"/>
</dbReference>
<dbReference type="EMBL" id="JAOQJV010000010">
    <property type="protein sequence ID" value="MCU6700284.1"/>
    <property type="molecule type" value="Genomic_DNA"/>
</dbReference>
<evidence type="ECO:0000313" key="7">
    <source>
        <dbReference type="Proteomes" id="UP001207605"/>
    </source>
</evidence>
<feature type="transmembrane region" description="Helical" evidence="5">
    <location>
        <begin position="382"/>
        <end position="401"/>
    </location>
</feature>
<feature type="transmembrane region" description="Helical" evidence="5">
    <location>
        <begin position="150"/>
        <end position="175"/>
    </location>
</feature>
<keyword evidence="7" id="KW-1185">Reference proteome</keyword>
<gene>
    <name evidence="6" type="ORF">OCV65_08590</name>
</gene>
<keyword evidence="4 5" id="KW-0472">Membrane</keyword>
<feature type="transmembrane region" description="Helical" evidence="5">
    <location>
        <begin position="352"/>
        <end position="376"/>
    </location>
</feature>
<keyword evidence="2 5" id="KW-0812">Transmembrane</keyword>
<keyword evidence="3 5" id="KW-1133">Transmembrane helix</keyword>
<evidence type="ECO:0000256" key="1">
    <source>
        <dbReference type="ARBA" id="ARBA00004141"/>
    </source>
</evidence>
<dbReference type="InterPro" id="IPR050368">
    <property type="entry name" value="ClC-type_chloride_channel"/>
</dbReference>
<dbReference type="Gene3D" id="1.10.3080.10">
    <property type="entry name" value="Clc chloride channel"/>
    <property type="match status" value="1"/>
</dbReference>
<dbReference type="Proteomes" id="UP001207605">
    <property type="component" value="Unassembled WGS sequence"/>
</dbReference>